<protein>
    <submittedName>
        <fullName evidence="2">Uncharacterized protein</fullName>
    </submittedName>
</protein>
<evidence type="ECO:0000313" key="3">
    <source>
        <dbReference type="Proteomes" id="UP001497497"/>
    </source>
</evidence>
<dbReference type="AlphaFoldDB" id="A0AAV2I8H4"/>
<evidence type="ECO:0000256" key="1">
    <source>
        <dbReference type="SAM" id="MobiDB-lite"/>
    </source>
</evidence>
<feature type="region of interest" description="Disordered" evidence="1">
    <location>
        <begin position="33"/>
        <end position="89"/>
    </location>
</feature>
<reference evidence="2 3" key="1">
    <citation type="submission" date="2024-04" db="EMBL/GenBank/DDBJ databases">
        <authorList>
            <consortium name="Genoscope - CEA"/>
            <person name="William W."/>
        </authorList>
    </citation>
    <scope>NUCLEOTIDE SEQUENCE [LARGE SCALE GENOMIC DNA]</scope>
</reference>
<feature type="compositionally biased region" description="Polar residues" evidence="1">
    <location>
        <begin position="33"/>
        <end position="88"/>
    </location>
</feature>
<gene>
    <name evidence="2" type="ORF">GSLYS_00016547001</name>
</gene>
<proteinExistence type="predicted"/>
<dbReference type="Proteomes" id="UP001497497">
    <property type="component" value="Unassembled WGS sequence"/>
</dbReference>
<dbReference type="EMBL" id="CAXITT010000519">
    <property type="protein sequence ID" value="CAL1543013.1"/>
    <property type="molecule type" value="Genomic_DNA"/>
</dbReference>
<evidence type="ECO:0000313" key="2">
    <source>
        <dbReference type="EMBL" id="CAL1543013.1"/>
    </source>
</evidence>
<feature type="region of interest" description="Disordered" evidence="1">
    <location>
        <begin position="187"/>
        <end position="214"/>
    </location>
</feature>
<comment type="caution">
    <text evidence="2">The sequence shown here is derived from an EMBL/GenBank/DDBJ whole genome shotgun (WGS) entry which is preliminary data.</text>
</comment>
<accession>A0AAV2I8H4</accession>
<feature type="compositionally biased region" description="Polar residues" evidence="1">
    <location>
        <begin position="193"/>
        <end position="202"/>
    </location>
</feature>
<sequence length="214" mass="24004">MASNIKKASSIIRRSFRTKRYALLDIKENCYTDVSPQKTGSSSKQDSLPTFRQSRVGSSSSNDENQTSEKTSSQSERGLRRSNVTQSMRDAVGTIRQKLRMSTRRSRVNITPTRAGKRRHTLAGHDVKMSSPFKIDTPSKSRQGRSQIKTCLSMETPTRLRREVEALTANMQALSALTPNTLQTRANARKTPPLTNGSLKTPRSSRKRITTDIF</sequence>
<organism evidence="2 3">
    <name type="scientific">Lymnaea stagnalis</name>
    <name type="common">Great pond snail</name>
    <name type="synonym">Helix stagnalis</name>
    <dbReference type="NCBI Taxonomy" id="6523"/>
    <lineage>
        <taxon>Eukaryota</taxon>
        <taxon>Metazoa</taxon>
        <taxon>Spiralia</taxon>
        <taxon>Lophotrochozoa</taxon>
        <taxon>Mollusca</taxon>
        <taxon>Gastropoda</taxon>
        <taxon>Heterobranchia</taxon>
        <taxon>Euthyneura</taxon>
        <taxon>Panpulmonata</taxon>
        <taxon>Hygrophila</taxon>
        <taxon>Lymnaeoidea</taxon>
        <taxon>Lymnaeidae</taxon>
        <taxon>Lymnaea</taxon>
    </lineage>
</organism>
<name>A0AAV2I8H4_LYMST</name>
<keyword evidence="3" id="KW-1185">Reference proteome</keyword>